<proteinExistence type="predicted"/>
<evidence type="ECO:0000313" key="2">
    <source>
        <dbReference type="Proteomes" id="UP000813444"/>
    </source>
</evidence>
<protein>
    <submittedName>
        <fullName evidence="1">Uncharacterized protein</fullName>
    </submittedName>
</protein>
<comment type="caution">
    <text evidence="1">The sequence shown here is derived from an EMBL/GenBank/DDBJ whole genome shotgun (WGS) entry which is preliminary data.</text>
</comment>
<reference evidence="1" key="1">
    <citation type="journal article" date="2021" name="Nat. Commun.">
        <title>Genetic determinants of endophytism in the Arabidopsis root mycobiome.</title>
        <authorList>
            <person name="Mesny F."/>
            <person name="Miyauchi S."/>
            <person name="Thiergart T."/>
            <person name="Pickel B."/>
            <person name="Atanasova L."/>
            <person name="Karlsson M."/>
            <person name="Huettel B."/>
            <person name="Barry K.W."/>
            <person name="Haridas S."/>
            <person name="Chen C."/>
            <person name="Bauer D."/>
            <person name="Andreopoulos W."/>
            <person name="Pangilinan J."/>
            <person name="LaButti K."/>
            <person name="Riley R."/>
            <person name="Lipzen A."/>
            <person name="Clum A."/>
            <person name="Drula E."/>
            <person name="Henrissat B."/>
            <person name="Kohler A."/>
            <person name="Grigoriev I.V."/>
            <person name="Martin F.M."/>
            <person name="Hacquard S."/>
        </authorList>
    </citation>
    <scope>NUCLEOTIDE SEQUENCE</scope>
    <source>
        <strain evidence="1">MPI-CAGE-CH-0235</strain>
    </source>
</reference>
<evidence type="ECO:0000313" key="1">
    <source>
        <dbReference type="EMBL" id="KAH7311199.1"/>
    </source>
</evidence>
<sequence length="654" mass="72418">MDPSWKPPLRTLCRWIYFKRRGLSHIEAPHASGKSTYIPRHVQARLKDWTVVHATFASEVERLSSDKVTVAAHGALLQDVAALKQDVPLIAMVDLSANGSMGESLLLLKLAHLVGRQDIFIVTMSAGKLPSYLSTLSEHLSNALEIMPVSQLVLSAPQRQFGWVCLPSRDDQVLEISKAIEARTDRSHLVLCMRGFQDETLAEIATIQAALPDSADMFRPAKPDTKRVLVMDHAMNQRHRIEFDEVHVILANSASRVVFDRTIGRHTVMALSFTTPAERSEMVSYAQRCTGAVTMYSSFPSSTAFVEAGQQLHGRTGFSSLSFVATAAQMQPEMDLLEHFVHDELAEIVNLLRRIQVAAIDHRHKNLVCRGPEPFDKLLAIVGDPRLALWLIQPSPSPNARLAKALASALLAVGLDNVFDVAGDIRTHVEGFAPGLVRNLAAYGTLWALMSVFQGSMYAYQATSGPLYRPSEFNTLTENCVIVGDAAKVLAKVDEIASLMDCPAKSKIEESLTIEELDELEAQLVFCFQDQIVGIDGDLFLDMYSGKSLEIGPIIDMTVRWKRDRRQYGLYLGPVDGRLREFRINDLIIVKADHARRIPKLRTSYAPRTNPEPPANILILAFASGSSFLLQLGLKAFVSGGDPDLYHSSHRLHV</sequence>
<name>A0A8K0WMU5_9HYPO</name>
<dbReference type="EMBL" id="JAGPNK010000011">
    <property type="protein sequence ID" value="KAH7311199.1"/>
    <property type="molecule type" value="Genomic_DNA"/>
</dbReference>
<accession>A0A8K0WMU5</accession>
<dbReference type="Proteomes" id="UP000813444">
    <property type="component" value="Unassembled WGS sequence"/>
</dbReference>
<keyword evidence="2" id="KW-1185">Reference proteome</keyword>
<dbReference type="AlphaFoldDB" id="A0A8K0WMU5"/>
<gene>
    <name evidence="1" type="ORF">B0I35DRAFT_481190</name>
</gene>
<organism evidence="1 2">
    <name type="scientific">Stachybotrys elegans</name>
    <dbReference type="NCBI Taxonomy" id="80388"/>
    <lineage>
        <taxon>Eukaryota</taxon>
        <taxon>Fungi</taxon>
        <taxon>Dikarya</taxon>
        <taxon>Ascomycota</taxon>
        <taxon>Pezizomycotina</taxon>
        <taxon>Sordariomycetes</taxon>
        <taxon>Hypocreomycetidae</taxon>
        <taxon>Hypocreales</taxon>
        <taxon>Stachybotryaceae</taxon>
        <taxon>Stachybotrys</taxon>
    </lineage>
</organism>